<keyword evidence="2" id="KW-1185">Reference proteome</keyword>
<dbReference type="AlphaFoldDB" id="A0A1B2HC24"/>
<evidence type="ECO:0000313" key="2">
    <source>
        <dbReference type="Proteomes" id="UP000093053"/>
    </source>
</evidence>
<dbReference type="OrthoDB" id="9855493at2"/>
<dbReference type="EMBL" id="CP016793">
    <property type="protein sequence ID" value="ANZ35236.1"/>
    <property type="molecule type" value="Genomic_DNA"/>
</dbReference>
<reference evidence="1 2" key="1">
    <citation type="submission" date="2016-07" db="EMBL/GenBank/DDBJ databases">
        <title>Complete genome sequence of the Lentzea guizhouensis DHS C013.</title>
        <authorList>
            <person name="Cao C."/>
        </authorList>
    </citation>
    <scope>NUCLEOTIDE SEQUENCE [LARGE SCALE GENOMIC DNA]</scope>
    <source>
        <strain evidence="1 2">DHS C013</strain>
    </source>
</reference>
<evidence type="ECO:0000313" key="1">
    <source>
        <dbReference type="EMBL" id="ANZ35236.1"/>
    </source>
</evidence>
<sequence length="136" mass="15191">MEPRFAVRRGVTRTVLLAGRWAFKFPSLRSHGKRLRGVMWSLARGLSANLSEAEWSGQEGLCPVLWSAAGLVNVYPRCEPASEDLTDDVYAAIGFNGPMDKKPANLGWLNGTLVWVDYDMNWNDRPPCMHRGGDRA</sequence>
<accession>A0A1B2HC24</accession>
<dbReference type="Proteomes" id="UP000093053">
    <property type="component" value="Chromosome"/>
</dbReference>
<dbReference type="RefSeq" id="WP_065913652.1">
    <property type="nucleotide sequence ID" value="NZ_CP016793.1"/>
</dbReference>
<protein>
    <submittedName>
        <fullName evidence="1">Uncharacterized protein</fullName>
    </submittedName>
</protein>
<dbReference type="KEGG" id="led:BBK82_03260"/>
<dbReference type="STRING" id="1586287.BBK82_03260"/>
<organism evidence="1 2">
    <name type="scientific">Lentzea guizhouensis</name>
    <dbReference type="NCBI Taxonomy" id="1586287"/>
    <lineage>
        <taxon>Bacteria</taxon>
        <taxon>Bacillati</taxon>
        <taxon>Actinomycetota</taxon>
        <taxon>Actinomycetes</taxon>
        <taxon>Pseudonocardiales</taxon>
        <taxon>Pseudonocardiaceae</taxon>
        <taxon>Lentzea</taxon>
    </lineage>
</organism>
<gene>
    <name evidence="1" type="ORF">BBK82_03260</name>
</gene>
<proteinExistence type="predicted"/>
<name>A0A1B2HC24_9PSEU</name>